<evidence type="ECO:0000259" key="7">
    <source>
        <dbReference type="Pfam" id="PF02525"/>
    </source>
</evidence>
<keyword evidence="1 6" id="KW-0285">Flavoprotein</keyword>
<dbReference type="Gene3D" id="3.40.50.360">
    <property type="match status" value="1"/>
</dbReference>
<keyword evidence="9" id="KW-1185">Reference proteome</keyword>
<proteinExistence type="inferred from homology"/>
<comment type="subunit">
    <text evidence="6">Homodimer.</text>
</comment>
<feature type="domain" description="Flavodoxin-like fold" evidence="7">
    <location>
        <begin position="3"/>
        <end position="200"/>
    </location>
</feature>
<dbReference type="InterPro" id="IPR050104">
    <property type="entry name" value="FMN-dep_NADH:Q_OxRdtase_AzoR1"/>
</dbReference>
<comment type="catalytic activity">
    <reaction evidence="5">
        <text>N,N-dimethyl-1,4-phenylenediamine + anthranilate + 2 NAD(+) = 2-(4-dimethylaminophenyl)diazenylbenzoate + 2 NADH + 2 H(+)</text>
        <dbReference type="Rhea" id="RHEA:55872"/>
        <dbReference type="ChEBI" id="CHEBI:15378"/>
        <dbReference type="ChEBI" id="CHEBI:15783"/>
        <dbReference type="ChEBI" id="CHEBI:16567"/>
        <dbReference type="ChEBI" id="CHEBI:57540"/>
        <dbReference type="ChEBI" id="CHEBI:57945"/>
        <dbReference type="ChEBI" id="CHEBI:71579"/>
        <dbReference type="EC" id="1.7.1.17"/>
    </reaction>
    <physiologicalReaction direction="right-to-left" evidence="5">
        <dbReference type="Rhea" id="RHEA:55874"/>
    </physiologicalReaction>
</comment>
<dbReference type="EMBL" id="WWCU01000011">
    <property type="protein sequence ID" value="MYN08069.1"/>
    <property type="molecule type" value="Genomic_DNA"/>
</dbReference>
<dbReference type="HAMAP" id="MF_01216">
    <property type="entry name" value="Azoreductase_type1"/>
    <property type="match status" value="1"/>
</dbReference>
<dbReference type="PANTHER" id="PTHR43741">
    <property type="entry name" value="FMN-DEPENDENT NADH-AZOREDUCTASE 1"/>
    <property type="match status" value="1"/>
</dbReference>
<dbReference type="InterPro" id="IPR023048">
    <property type="entry name" value="NADH:quinone_OxRdtase_FMN_depd"/>
</dbReference>
<keyword evidence="3 6" id="KW-0560">Oxidoreductase</keyword>
<comment type="caution">
    <text evidence="8">The sequence shown here is derived from an EMBL/GenBank/DDBJ whole genome shotgun (WGS) entry which is preliminary data.</text>
</comment>
<dbReference type="Proteomes" id="UP000450676">
    <property type="component" value="Unassembled WGS sequence"/>
</dbReference>
<comment type="similarity">
    <text evidence="6">Belongs to the azoreductase type 1 family.</text>
</comment>
<reference evidence="8 9" key="1">
    <citation type="submission" date="2019-12" db="EMBL/GenBank/DDBJ databases">
        <title>Novel species isolated from a subtropical stream in China.</title>
        <authorList>
            <person name="Lu H."/>
        </authorList>
    </citation>
    <scope>NUCLEOTIDE SEQUENCE [LARGE SCALE GENOMIC DNA]</scope>
    <source>
        <strain evidence="8 9">FT127W</strain>
    </source>
</reference>
<feature type="binding site" evidence="6">
    <location>
        <begin position="16"/>
        <end position="18"/>
    </location>
    <ligand>
        <name>FMN</name>
        <dbReference type="ChEBI" id="CHEBI:58210"/>
    </ligand>
</feature>
<feature type="binding site" evidence="6">
    <location>
        <begin position="96"/>
        <end position="99"/>
    </location>
    <ligand>
        <name>FMN</name>
        <dbReference type="ChEBI" id="CHEBI:58210"/>
    </ligand>
</feature>
<feature type="binding site" evidence="6">
    <location>
        <position position="10"/>
    </location>
    <ligand>
        <name>FMN</name>
        <dbReference type="ChEBI" id="CHEBI:58210"/>
    </ligand>
</feature>
<evidence type="ECO:0000256" key="3">
    <source>
        <dbReference type="ARBA" id="ARBA00023002"/>
    </source>
</evidence>
<dbReference type="GO" id="GO:0016652">
    <property type="term" value="F:oxidoreductase activity, acting on NAD(P)H as acceptor"/>
    <property type="evidence" value="ECO:0007669"/>
    <property type="project" value="UniProtKB-UniRule"/>
</dbReference>
<evidence type="ECO:0000313" key="8">
    <source>
        <dbReference type="EMBL" id="MYN08069.1"/>
    </source>
</evidence>
<keyword evidence="2 6" id="KW-0288">FMN</keyword>
<keyword evidence="4 6" id="KW-0520">NAD</keyword>
<protein>
    <recommendedName>
        <fullName evidence="6">FMN dependent NADH:quinone oxidoreductase</fullName>
        <ecNumber evidence="6">1.6.5.-</ecNumber>
    </recommendedName>
    <alternativeName>
        <fullName evidence="6">Azo-dye reductase</fullName>
    </alternativeName>
    <alternativeName>
        <fullName evidence="6">FMN-dependent NADH-azo compound oxidoreductase</fullName>
    </alternativeName>
    <alternativeName>
        <fullName evidence="6">FMN-dependent NADH-azoreductase</fullName>
        <ecNumber evidence="6">1.7.1.17</ecNumber>
    </alternativeName>
</protein>
<evidence type="ECO:0000256" key="5">
    <source>
        <dbReference type="ARBA" id="ARBA00048542"/>
    </source>
</evidence>
<evidence type="ECO:0000313" key="9">
    <source>
        <dbReference type="Proteomes" id="UP000450676"/>
    </source>
</evidence>
<evidence type="ECO:0000256" key="2">
    <source>
        <dbReference type="ARBA" id="ARBA00022643"/>
    </source>
</evidence>
<dbReference type="GO" id="GO:0010181">
    <property type="term" value="F:FMN binding"/>
    <property type="evidence" value="ECO:0007669"/>
    <property type="project" value="UniProtKB-UniRule"/>
</dbReference>
<dbReference type="PANTHER" id="PTHR43741:SF2">
    <property type="entry name" value="FMN-DEPENDENT NADH:QUINONE OXIDOREDUCTASE"/>
    <property type="match status" value="1"/>
</dbReference>
<accession>A0A7X4HB90</accession>
<dbReference type="AlphaFoldDB" id="A0A7X4HB90"/>
<comment type="cofactor">
    <cofactor evidence="6">
        <name>FMN</name>
        <dbReference type="ChEBI" id="CHEBI:58210"/>
    </cofactor>
    <text evidence="6">Binds 1 FMN per subunit.</text>
</comment>
<comment type="function">
    <text evidence="6">Quinone reductase that provides resistance to thiol-specific stress caused by electrophilic quinones.</text>
</comment>
<organism evidence="8 9">
    <name type="scientific">Pseudoduganella aquatica</name>
    <dbReference type="NCBI Taxonomy" id="2660641"/>
    <lineage>
        <taxon>Bacteria</taxon>
        <taxon>Pseudomonadati</taxon>
        <taxon>Pseudomonadota</taxon>
        <taxon>Betaproteobacteria</taxon>
        <taxon>Burkholderiales</taxon>
        <taxon>Oxalobacteraceae</taxon>
        <taxon>Telluria group</taxon>
        <taxon>Pseudoduganella</taxon>
    </lineage>
</organism>
<sequence length="204" mass="21646">MANVLYINSSVRNSGSLSRQLSAEFIAKWKAANPSDTVVERDLAANPVPHLTEQMMGAFFTPAEARNADQAYTVKTSDTLVAEVQAADVIVIGAPMYNFSVSSTLKAWIDHIARAGVTFVYGANGPEGQLKGKKVYVFTAAGGVYSEGPASAYDHLSTYLRAVLGFLGMTDVTFIQAEGVAMGEQAVADTLAKSRKSIDDLVAA</sequence>
<gene>
    <name evidence="6" type="primary">azoR</name>
    <name evidence="8" type="ORF">GTP77_12075</name>
</gene>
<dbReference type="InterPro" id="IPR029039">
    <property type="entry name" value="Flavoprotein-like_sf"/>
</dbReference>
<evidence type="ECO:0000256" key="1">
    <source>
        <dbReference type="ARBA" id="ARBA00022630"/>
    </source>
</evidence>
<dbReference type="Pfam" id="PF02525">
    <property type="entry name" value="Flavodoxin_2"/>
    <property type="match status" value="1"/>
</dbReference>
<dbReference type="SUPFAM" id="SSF52218">
    <property type="entry name" value="Flavoproteins"/>
    <property type="match status" value="1"/>
</dbReference>
<evidence type="ECO:0000256" key="4">
    <source>
        <dbReference type="ARBA" id="ARBA00023027"/>
    </source>
</evidence>
<dbReference type="EC" id="1.7.1.17" evidence="6"/>
<dbReference type="InterPro" id="IPR003680">
    <property type="entry name" value="Flavodoxin_fold"/>
</dbReference>
<comment type="function">
    <text evidence="6">Also exhibits azoreductase activity. Catalyzes the reductive cleavage of the azo bond in aromatic azo compounds to the corresponding amines.</text>
</comment>
<dbReference type="GO" id="GO:0016655">
    <property type="term" value="F:oxidoreductase activity, acting on NAD(P)H, quinone or similar compound as acceptor"/>
    <property type="evidence" value="ECO:0007669"/>
    <property type="project" value="InterPro"/>
</dbReference>
<comment type="caution">
    <text evidence="6">Lacks conserved residue(s) required for the propagation of feature annotation.</text>
</comment>
<dbReference type="EC" id="1.6.5.-" evidence="6"/>
<dbReference type="RefSeq" id="WP_161072407.1">
    <property type="nucleotide sequence ID" value="NZ_CP086370.1"/>
</dbReference>
<name>A0A7X4HB90_9BURK</name>
<evidence type="ECO:0000256" key="6">
    <source>
        <dbReference type="HAMAP-Rule" id="MF_01216"/>
    </source>
</evidence>
<dbReference type="GO" id="GO:0009055">
    <property type="term" value="F:electron transfer activity"/>
    <property type="evidence" value="ECO:0007669"/>
    <property type="project" value="UniProtKB-UniRule"/>
</dbReference>
<comment type="catalytic activity">
    <reaction evidence="6">
        <text>2 a quinone + NADH + H(+) = 2 a 1,4-benzosemiquinone + NAD(+)</text>
        <dbReference type="Rhea" id="RHEA:65952"/>
        <dbReference type="ChEBI" id="CHEBI:15378"/>
        <dbReference type="ChEBI" id="CHEBI:57540"/>
        <dbReference type="ChEBI" id="CHEBI:57945"/>
        <dbReference type="ChEBI" id="CHEBI:132124"/>
        <dbReference type="ChEBI" id="CHEBI:134225"/>
    </reaction>
</comment>